<dbReference type="PANTHER" id="PTHR36578">
    <property type="entry name" value="CHROMOSOME 15, WHOLE GENOME SHOTGUN SEQUENCE"/>
    <property type="match status" value="1"/>
</dbReference>
<comment type="caution">
    <text evidence="2">The sequence shown here is derived from an EMBL/GenBank/DDBJ whole genome shotgun (WGS) entry which is preliminary data.</text>
</comment>
<organism evidence="2 3">
    <name type="scientific">Didymella heteroderae</name>
    <dbReference type="NCBI Taxonomy" id="1769908"/>
    <lineage>
        <taxon>Eukaryota</taxon>
        <taxon>Fungi</taxon>
        <taxon>Dikarya</taxon>
        <taxon>Ascomycota</taxon>
        <taxon>Pezizomycotina</taxon>
        <taxon>Dothideomycetes</taxon>
        <taxon>Pleosporomycetidae</taxon>
        <taxon>Pleosporales</taxon>
        <taxon>Pleosporineae</taxon>
        <taxon>Didymellaceae</taxon>
        <taxon>Didymella</taxon>
    </lineage>
</organism>
<feature type="signal peptide" evidence="1">
    <location>
        <begin position="1"/>
        <end position="16"/>
    </location>
</feature>
<keyword evidence="3" id="KW-1185">Reference proteome</keyword>
<reference evidence="2" key="1">
    <citation type="submission" date="2019-04" db="EMBL/GenBank/DDBJ databases">
        <title>Sequencing of skin fungus with MAO and IRED activity.</title>
        <authorList>
            <person name="Marsaioli A.J."/>
            <person name="Bonatto J.M.C."/>
            <person name="Reis Junior O."/>
        </authorList>
    </citation>
    <scope>NUCLEOTIDE SEQUENCE</scope>
    <source>
        <strain evidence="2">28M1</strain>
    </source>
</reference>
<dbReference type="EMBL" id="SWKV01000003">
    <property type="protein sequence ID" value="KAF3046849.1"/>
    <property type="molecule type" value="Genomic_DNA"/>
</dbReference>
<dbReference type="Proteomes" id="UP000758155">
    <property type="component" value="Unassembled WGS sequence"/>
</dbReference>
<protein>
    <recommendedName>
        <fullName evidence="4">Hydrolase</fullName>
    </recommendedName>
</protein>
<name>A0A9P4X025_9PLEO</name>
<evidence type="ECO:0000313" key="3">
    <source>
        <dbReference type="Proteomes" id="UP000758155"/>
    </source>
</evidence>
<accession>A0A9P4X025</accession>
<feature type="chain" id="PRO_5040131813" description="Hydrolase" evidence="1">
    <location>
        <begin position="17"/>
        <end position="365"/>
    </location>
</feature>
<evidence type="ECO:0000313" key="2">
    <source>
        <dbReference type="EMBL" id="KAF3046849.1"/>
    </source>
</evidence>
<dbReference type="OrthoDB" id="271448at2759"/>
<evidence type="ECO:0008006" key="4">
    <source>
        <dbReference type="Google" id="ProtNLM"/>
    </source>
</evidence>
<sequence length="365" mass="38863">MRYAIAASGLLGLAAAAPQMINIGAALAVPTPTVLGPKVEETKAPSISYNPTAAAAIVAAIVKSEGVIEKRDVSSCGSQQPGGAAPVPEDGSVKAYLKTDSQLRQVARAAATPSGYKQSFVDKTGSSQQVGYLTYKSYDSYDVQGCADACDGEKYCLGFNIFYERDPKFEPKEGCANPEPITNVKCSLYGYPVAGKAATNEGQWRGPQDANGEAFHVVITGSNGYSKIGKALPSAKDFKAPTSLPAGIQAPLDNGYDTYNGMRLFNNNPYDPALCAAACQAQTDYEKAHPDSDGKYKPCNFFNSYILTQNEVPLGTYCSLYTRTWDSSYATNTGFWYGDDKYDVINSASYEIISPSTGVIASQPL</sequence>
<keyword evidence="1" id="KW-0732">Signal</keyword>
<dbReference type="PANTHER" id="PTHR36578:SF1">
    <property type="entry name" value="APPLE DOMAIN-CONTAINING PROTEIN"/>
    <property type="match status" value="1"/>
</dbReference>
<evidence type="ECO:0000256" key="1">
    <source>
        <dbReference type="SAM" id="SignalP"/>
    </source>
</evidence>
<gene>
    <name evidence="2" type="ORF">E8E12_002129</name>
</gene>
<proteinExistence type="predicted"/>
<dbReference type="AlphaFoldDB" id="A0A9P4X025"/>